<name>A0A327PZJ7_9BACT</name>
<dbReference type="InterPro" id="IPR000601">
    <property type="entry name" value="PKD_dom"/>
</dbReference>
<evidence type="ECO:0000313" key="3">
    <source>
        <dbReference type="Proteomes" id="UP000249547"/>
    </source>
</evidence>
<accession>A0A327PZJ7</accession>
<dbReference type="InterPro" id="IPR013783">
    <property type="entry name" value="Ig-like_fold"/>
</dbReference>
<dbReference type="Gene3D" id="3.30.160.710">
    <property type="match status" value="1"/>
</dbReference>
<comment type="caution">
    <text evidence="2">The sequence shown here is derived from an EMBL/GenBank/DDBJ whole genome shotgun (WGS) entry which is preliminary data.</text>
</comment>
<dbReference type="EMBL" id="QLLL01000014">
    <property type="protein sequence ID" value="RAI97660.1"/>
    <property type="molecule type" value="Genomic_DNA"/>
</dbReference>
<dbReference type="InterPro" id="IPR022409">
    <property type="entry name" value="PKD/Chitinase_dom"/>
</dbReference>
<dbReference type="InterPro" id="IPR026341">
    <property type="entry name" value="T9SS_type_B"/>
</dbReference>
<gene>
    <name evidence="2" type="ORF">LX64_04963</name>
</gene>
<dbReference type="Gene3D" id="2.60.40.10">
    <property type="entry name" value="Immunoglobulins"/>
    <property type="match status" value="2"/>
</dbReference>
<feature type="non-terminal residue" evidence="2">
    <location>
        <position position="1"/>
    </location>
</feature>
<dbReference type="Pfam" id="PF18676">
    <property type="entry name" value="MBG_2"/>
    <property type="match status" value="8"/>
</dbReference>
<organism evidence="2 3">
    <name type="scientific">Chitinophaga skermanii</name>
    <dbReference type="NCBI Taxonomy" id="331697"/>
    <lineage>
        <taxon>Bacteria</taxon>
        <taxon>Pseudomonadati</taxon>
        <taxon>Bacteroidota</taxon>
        <taxon>Chitinophagia</taxon>
        <taxon>Chitinophagales</taxon>
        <taxon>Chitinophagaceae</taxon>
        <taxon>Chitinophaga</taxon>
    </lineage>
</organism>
<dbReference type="InterPro" id="IPR035986">
    <property type="entry name" value="PKD_dom_sf"/>
</dbReference>
<sequence length="1029" mass="106852">SQGAINTGNYNITPSGFSSSNYMLTYVTGTLTINPASLTVTAIDDTKTYNGIAYNGGNGVTYTGFVNGENATVLGGTLTYSGTSQGATNTGNYLITPGGLTSPNYTINFNNGTLQITTATLTITATNATKVYDGIAYNGGNGVTYAGFVGTEDETILGGTLVYMGTSQGAVNAGNYIITPSGYTSSNYNITYTNGTLDITKAGLSITADNASKNYDGQLYTGFTANYTGFQNGETAANLTGSLSFTGNATTAVNAGTYTVTPSGYTSTNYDITYNNGTLVIDPVGLTVTATDATKTYDGIAYAGGNGVTYTGFVGSEDATVLGGTLSYTGTSQGAINTGNYVITPSGFTSSNYIITYTNGALTINPATLNVTAVDDNKAYDGIAYNGGNGATYTGFVNGEGVAILSGTLAYNGTSQGAQHVGNYTIIPSGLTAANYTINYINGNLQITPATLTITANNDTKNYDGVAYNGGNGVTYNGFVNGETASVLTGTMAYLGTSQGAITPGTYTITPSGITAQDYTISFIPGQLVIDKGTLTITANNAQKTYNAIAYNGGNGVTYTGFVNGDNAGTLSGTITYSGTSQGAINAGNYMITPSGVTSAYYNIVFTNGTLTINRAPLTITAEDKQRCVGSANPTFTFSFSGFVANESLSVLTSMPTATSSATAASTPGNYTIVPAGAQANNYTITYVNGNLTVIASPVSTMTAPQGQLLCGPTASVQLQASGNYTFTWYLNNAQLPNTNGTLQVMNEGTYTAIATNANGCAATVANSITITKRLAPTANFVFDSYCMDKPVTFINQSNVANSGPVTYTWSSSEGQSSSAASPRFTYPIPGIFHVTLTVTPNECPALATTTSKSVAIEMAIPAQRLKQASVVANMPGMIKGRQFPLANYNWSPMVGLSSTTVFNPFATLTQSQEYTIEMQFPSGCVTTDTLFVDATAKSTFYVASAFTPNNDGKNDLLHVVPKGVKQLTFFKVFDRWGNVVFETRDAAHGWDGTFKSLEVPTGAYIWFAEGVGSEGQVIQAKGNVTLIR</sequence>
<dbReference type="InterPro" id="IPR041286">
    <property type="entry name" value="MBG_2"/>
</dbReference>
<keyword evidence="3" id="KW-1185">Reference proteome</keyword>
<dbReference type="Gene3D" id="3.30.210.10">
    <property type="entry name" value="DNA polymerase, thumb domain"/>
    <property type="match status" value="7"/>
</dbReference>
<dbReference type="Proteomes" id="UP000249547">
    <property type="component" value="Unassembled WGS sequence"/>
</dbReference>
<feature type="domain" description="PKD" evidence="1">
    <location>
        <begin position="805"/>
        <end position="840"/>
    </location>
</feature>
<dbReference type="PROSITE" id="PS50093">
    <property type="entry name" value="PKD"/>
    <property type="match status" value="1"/>
</dbReference>
<dbReference type="SUPFAM" id="SSF49299">
    <property type="entry name" value="PKD domain"/>
    <property type="match status" value="1"/>
</dbReference>
<protein>
    <submittedName>
        <fullName evidence="2">Gliding motility-associated-like protein</fullName>
    </submittedName>
</protein>
<dbReference type="Pfam" id="PF18911">
    <property type="entry name" value="PKD_4"/>
    <property type="match status" value="1"/>
</dbReference>
<reference evidence="2 3" key="1">
    <citation type="submission" date="2018-06" db="EMBL/GenBank/DDBJ databases">
        <title>Genomic Encyclopedia of Archaeal and Bacterial Type Strains, Phase II (KMG-II): from individual species to whole genera.</title>
        <authorList>
            <person name="Goeker M."/>
        </authorList>
    </citation>
    <scope>NUCLEOTIDE SEQUENCE [LARGE SCALE GENOMIC DNA]</scope>
    <source>
        <strain evidence="2 3">DSM 23857</strain>
    </source>
</reference>
<proteinExistence type="predicted"/>
<evidence type="ECO:0000313" key="2">
    <source>
        <dbReference type="EMBL" id="RAI97660.1"/>
    </source>
</evidence>
<dbReference type="NCBIfam" id="TIGR04131">
    <property type="entry name" value="Bac_Flav_CTERM"/>
    <property type="match status" value="1"/>
</dbReference>
<dbReference type="AlphaFoldDB" id="A0A327PZJ7"/>
<dbReference type="RefSeq" id="WP_148707453.1">
    <property type="nucleotide sequence ID" value="NZ_QLLL01000014.1"/>
</dbReference>
<dbReference type="SMART" id="SM00089">
    <property type="entry name" value="PKD"/>
    <property type="match status" value="2"/>
</dbReference>
<dbReference type="OrthoDB" id="728034at2"/>
<dbReference type="Pfam" id="PF13585">
    <property type="entry name" value="CHU_C"/>
    <property type="match status" value="1"/>
</dbReference>
<dbReference type="InterPro" id="IPR037160">
    <property type="entry name" value="DNA_Pol_thumb_sf"/>
</dbReference>
<evidence type="ECO:0000259" key="1">
    <source>
        <dbReference type="PROSITE" id="PS50093"/>
    </source>
</evidence>